<evidence type="ECO:0000256" key="1">
    <source>
        <dbReference type="SAM" id="MobiDB-lite"/>
    </source>
</evidence>
<feature type="region of interest" description="Disordered" evidence="1">
    <location>
        <begin position="65"/>
        <end position="92"/>
    </location>
</feature>
<organism evidence="2 3">
    <name type="scientific">Blattamonas nauphoetae</name>
    <dbReference type="NCBI Taxonomy" id="2049346"/>
    <lineage>
        <taxon>Eukaryota</taxon>
        <taxon>Metamonada</taxon>
        <taxon>Preaxostyla</taxon>
        <taxon>Oxymonadida</taxon>
        <taxon>Blattamonas</taxon>
    </lineage>
</organism>
<name>A0ABQ9WYK4_9EUKA</name>
<gene>
    <name evidence="2" type="ORF">BLNAU_21287</name>
</gene>
<comment type="caution">
    <text evidence="2">The sequence shown here is derived from an EMBL/GenBank/DDBJ whole genome shotgun (WGS) entry which is preliminary data.</text>
</comment>
<accession>A0ABQ9WYK4</accession>
<evidence type="ECO:0000313" key="3">
    <source>
        <dbReference type="Proteomes" id="UP001281761"/>
    </source>
</evidence>
<sequence>MSEPTPFDVILSKMDAVLVLNVEPRERWMVVPSEGWVKWSCLNVESTMFSLPPPLTSTNVVRVEGKSVTESPPIRHDEKTSSPDETRKRGVAEQAESIVKWRLVKLCVED</sequence>
<keyword evidence="3" id="KW-1185">Reference proteome</keyword>
<dbReference type="Proteomes" id="UP001281761">
    <property type="component" value="Unassembled WGS sequence"/>
</dbReference>
<protein>
    <submittedName>
        <fullName evidence="2">Uncharacterized protein</fullName>
    </submittedName>
</protein>
<dbReference type="EMBL" id="JARBJD010000328">
    <property type="protein sequence ID" value="KAK2943782.1"/>
    <property type="molecule type" value="Genomic_DNA"/>
</dbReference>
<proteinExistence type="predicted"/>
<feature type="compositionally biased region" description="Basic and acidic residues" evidence="1">
    <location>
        <begin position="65"/>
        <end position="91"/>
    </location>
</feature>
<evidence type="ECO:0000313" key="2">
    <source>
        <dbReference type="EMBL" id="KAK2943782.1"/>
    </source>
</evidence>
<reference evidence="2 3" key="1">
    <citation type="journal article" date="2022" name="bioRxiv">
        <title>Genomics of Preaxostyla Flagellates Illuminates Evolutionary Transitions and the Path Towards Mitochondrial Loss.</title>
        <authorList>
            <person name="Novak L.V.F."/>
            <person name="Treitli S.C."/>
            <person name="Pyrih J."/>
            <person name="Halakuc P."/>
            <person name="Pipaliya S.V."/>
            <person name="Vacek V."/>
            <person name="Brzon O."/>
            <person name="Soukal P."/>
            <person name="Eme L."/>
            <person name="Dacks J.B."/>
            <person name="Karnkowska A."/>
            <person name="Elias M."/>
            <person name="Hampl V."/>
        </authorList>
    </citation>
    <scope>NUCLEOTIDE SEQUENCE [LARGE SCALE GENOMIC DNA]</scope>
    <source>
        <strain evidence="2">NAU3</strain>
        <tissue evidence="2">Gut</tissue>
    </source>
</reference>